<accession>A0A1Q8R2I3</accession>
<proteinExistence type="predicted"/>
<evidence type="ECO:0000313" key="2">
    <source>
        <dbReference type="EMBL" id="OLN33797.1"/>
    </source>
</evidence>
<dbReference type="STRING" id="1888891.DSOL_0507"/>
<dbReference type="EMBL" id="MLBF01000002">
    <property type="protein sequence ID" value="OLN33797.1"/>
    <property type="molecule type" value="Genomic_DNA"/>
</dbReference>
<dbReference type="OrthoDB" id="68032at2"/>
<organism evidence="2 3">
    <name type="scientific">Desulfosporosinus metallidurans</name>
    <dbReference type="NCBI Taxonomy" id="1888891"/>
    <lineage>
        <taxon>Bacteria</taxon>
        <taxon>Bacillati</taxon>
        <taxon>Bacillota</taxon>
        <taxon>Clostridia</taxon>
        <taxon>Eubacteriales</taxon>
        <taxon>Desulfitobacteriaceae</taxon>
        <taxon>Desulfosporosinus</taxon>
    </lineage>
</organism>
<sequence>MFYRVRQFINAIFPKVNASDIKWALNHLTPEAADLFLKQSWPEQRHAIDVAQNIIQARNPISFSDFQTLITAALLHDCGKSMVPISLWQRVYIVLMQAMPQSLWSCLEQSHTVFASPLKLATQHALWGESLAKRAGLNSEVCLLIREHHSPQTDLGRILAQADNAN</sequence>
<reference evidence="2 3" key="1">
    <citation type="submission" date="2016-09" db="EMBL/GenBank/DDBJ databases">
        <title>Complete genome of Desulfosporosinus sp. OL.</title>
        <authorList>
            <person name="Mardanov A."/>
            <person name="Beletsky A."/>
            <person name="Panova A."/>
            <person name="Karnachuk O."/>
            <person name="Ravin N."/>
        </authorList>
    </citation>
    <scope>NUCLEOTIDE SEQUENCE [LARGE SCALE GENOMIC DNA]</scope>
    <source>
        <strain evidence="2 3">OL</strain>
    </source>
</reference>
<dbReference type="Proteomes" id="UP000186102">
    <property type="component" value="Unassembled WGS sequence"/>
</dbReference>
<dbReference type="SUPFAM" id="SSF109604">
    <property type="entry name" value="HD-domain/PDEase-like"/>
    <property type="match status" value="1"/>
</dbReference>
<gene>
    <name evidence="2" type="ORF">DSOL_0507</name>
</gene>
<dbReference type="InterPro" id="IPR006674">
    <property type="entry name" value="HD_domain"/>
</dbReference>
<comment type="caution">
    <text evidence="2">The sequence shown here is derived from an EMBL/GenBank/DDBJ whole genome shotgun (WGS) entry which is preliminary data.</text>
</comment>
<protein>
    <recommendedName>
        <fullName evidence="1">HD domain-containing protein</fullName>
    </recommendedName>
</protein>
<keyword evidence="3" id="KW-1185">Reference proteome</keyword>
<dbReference type="RefSeq" id="WP_075363307.1">
    <property type="nucleotide sequence ID" value="NZ_MLBF01000002.1"/>
</dbReference>
<dbReference type="Pfam" id="PF01966">
    <property type="entry name" value="HD"/>
    <property type="match status" value="1"/>
</dbReference>
<name>A0A1Q8R2I3_9FIRM</name>
<evidence type="ECO:0000259" key="1">
    <source>
        <dbReference type="Pfam" id="PF01966"/>
    </source>
</evidence>
<dbReference type="CDD" id="cd00077">
    <property type="entry name" value="HDc"/>
    <property type="match status" value="1"/>
</dbReference>
<evidence type="ECO:0000313" key="3">
    <source>
        <dbReference type="Proteomes" id="UP000186102"/>
    </source>
</evidence>
<feature type="domain" description="HD" evidence="1">
    <location>
        <begin position="63"/>
        <end position="164"/>
    </location>
</feature>
<dbReference type="AlphaFoldDB" id="A0A1Q8R2I3"/>
<dbReference type="InterPro" id="IPR003607">
    <property type="entry name" value="HD/PDEase_dom"/>
</dbReference>
<dbReference type="Gene3D" id="1.10.3210.10">
    <property type="entry name" value="Hypothetical protein af1432"/>
    <property type="match status" value="1"/>
</dbReference>